<dbReference type="AlphaFoldDB" id="A0A448WP31"/>
<accession>A0A448WP31</accession>
<reference evidence="2" key="1">
    <citation type="submission" date="2018-11" db="EMBL/GenBank/DDBJ databases">
        <authorList>
            <consortium name="Pathogen Informatics"/>
        </authorList>
    </citation>
    <scope>NUCLEOTIDE SEQUENCE</scope>
</reference>
<protein>
    <submittedName>
        <fullName evidence="2">Uncharacterized protein</fullName>
    </submittedName>
</protein>
<keyword evidence="3" id="KW-1185">Reference proteome</keyword>
<evidence type="ECO:0000313" key="2">
    <source>
        <dbReference type="EMBL" id="VEL16582.1"/>
    </source>
</evidence>
<name>A0A448WP31_9PLAT</name>
<proteinExistence type="predicted"/>
<dbReference type="EMBL" id="CAAALY010029039">
    <property type="protein sequence ID" value="VEL16582.1"/>
    <property type="molecule type" value="Genomic_DNA"/>
</dbReference>
<comment type="caution">
    <text evidence="2">The sequence shown here is derived from an EMBL/GenBank/DDBJ whole genome shotgun (WGS) entry which is preliminary data.</text>
</comment>
<organism evidence="2 3">
    <name type="scientific">Protopolystoma xenopodis</name>
    <dbReference type="NCBI Taxonomy" id="117903"/>
    <lineage>
        <taxon>Eukaryota</taxon>
        <taxon>Metazoa</taxon>
        <taxon>Spiralia</taxon>
        <taxon>Lophotrochozoa</taxon>
        <taxon>Platyhelminthes</taxon>
        <taxon>Monogenea</taxon>
        <taxon>Polyopisthocotylea</taxon>
        <taxon>Polystomatidea</taxon>
        <taxon>Polystomatidae</taxon>
        <taxon>Protopolystoma</taxon>
    </lineage>
</organism>
<dbReference type="Proteomes" id="UP000784294">
    <property type="component" value="Unassembled WGS sequence"/>
</dbReference>
<evidence type="ECO:0000256" key="1">
    <source>
        <dbReference type="SAM" id="MobiDB-lite"/>
    </source>
</evidence>
<evidence type="ECO:0000313" key="3">
    <source>
        <dbReference type="Proteomes" id="UP000784294"/>
    </source>
</evidence>
<feature type="region of interest" description="Disordered" evidence="1">
    <location>
        <begin position="18"/>
        <end position="43"/>
    </location>
</feature>
<gene>
    <name evidence="2" type="ORF">PXEA_LOCUS10022</name>
</gene>
<sequence length="93" mass="10353">MCGPNNRMTAVMLNDVKSTERVGNEVTQRQKNGNGRKKKRSEKWKPGCYAGRIDSLCTPFTIRRVSSALFFLSPLTNSPIRPLIASTLTLPTV</sequence>